<evidence type="ECO:0000256" key="11">
    <source>
        <dbReference type="HAMAP-Rule" id="MF_00244"/>
    </source>
</evidence>
<evidence type="ECO:0000313" key="14">
    <source>
        <dbReference type="Proteomes" id="UP000245728"/>
    </source>
</evidence>
<dbReference type="PANTHER" id="PTHR39321:SF3">
    <property type="entry name" value="PHOSPHOPANTETHEINE ADENYLYLTRANSFERASE"/>
    <property type="match status" value="1"/>
</dbReference>
<dbReference type="NCBIfam" id="TIGR00125">
    <property type="entry name" value="cyt_tran_rel"/>
    <property type="match status" value="1"/>
</dbReference>
<dbReference type="KEGG" id="salh:HMF8227_00958"/>
<evidence type="ECO:0000256" key="4">
    <source>
        <dbReference type="ARBA" id="ARBA00022642"/>
    </source>
</evidence>
<dbReference type="PANTHER" id="PTHR39321">
    <property type="entry name" value="NICOTINATE-NUCLEOTIDE ADENYLYLTRANSFERASE-RELATED"/>
    <property type="match status" value="1"/>
</dbReference>
<name>A0A2S2E1C6_9ALTE</name>
<sequence length="212" mass="24320">MSQAIGIFGGTFDPIHQGHLKPVKAAAQQIGLDKVYLLPCHIPPHKGAPEVSSAQRREMVALVCGEDRLFELDDRELNADVPSYTVNTLRQYRLEHPDSPLMFFMGMDSFNSFHRWVQWQEITDLAHLVVCLRGHHQPDWNDDIQTLLKQRRTERPKELHRQPAGLIYLADTPELTLASTDLRRHLRQGQADSSEIPEAVLNYIQQHGLYRS</sequence>
<dbReference type="GO" id="GO:0005524">
    <property type="term" value="F:ATP binding"/>
    <property type="evidence" value="ECO:0007669"/>
    <property type="project" value="UniProtKB-KW"/>
</dbReference>
<comment type="function">
    <text evidence="1 11">Catalyzes the reversible adenylation of nicotinate mononucleotide (NaMN) to nicotinic acid adenine dinucleotide (NaAD).</text>
</comment>
<dbReference type="GO" id="GO:0004515">
    <property type="term" value="F:nicotinate-nucleotide adenylyltransferase activity"/>
    <property type="evidence" value="ECO:0007669"/>
    <property type="project" value="UniProtKB-UniRule"/>
</dbReference>
<dbReference type="AlphaFoldDB" id="A0A2S2E1C6"/>
<dbReference type="Pfam" id="PF01467">
    <property type="entry name" value="CTP_transf_like"/>
    <property type="match status" value="1"/>
</dbReference>
<accession>A0A2S2E1C6</accession>
<evidence type="ECO:0000259" key="12">
    <source>
        <dbReference type="Pfam" id="PF01467"/>
    </source>
</evidence>
<keyword evidence="8 11" id="KW-0067">ATP-binding</keyword>
<dbReference type="Gene3D" id="3.40.50.620">
    <property type="entry name" value="HUPs"/>
    <property type="match status" value="1"/>
</dbReference>
<keyword evidence="14" id="KW-1185">Reference proteome</keyword>
<proteinExistence type="inferred from homology"/>
<dbReference type="OrthoDB" id="5295945at2"/>
<dbReference type="UniPathway" id="UPA00253">
    <property type="reaction ID" value="UER00332"/>
</dbReference>
<dbReference type="NCBIfam" id="NF000839">
    <property type="entry name" value="PRK00071.1-1"/>
    <property type="match status" value="1"/>
</dbReference>
<gene>
    <name evidence="11 13" type="primary">nadD</name>
    <name evidence="13" type="ORF">HMF8227_00958</name>
</gene>
<evidence type="ECO:0000256" key="3">
    <source>
        <dbReference type="ARBA" id="ARBA00009014"/>
    </source>
</evidence>
<reference evidence="13 14" key="1">
    <citation type="submission" date="2018-05" db="EMBL/GenBank/DDBJ databases">
        <title>Salinimonas sp. HMF8227 Genome sequencing and assembly.</title>
        <authorList>
            <person name="Kang H."/>
            <person name="Kang J."/>
            <person name="Cha I."/>
            <person name="Kim H."/>
            <person name="Joh K."/>
        </authorList>
    </citation>
    <scope>NUCLEOTIDE SEQUENCE [LARGE SCALE GENOMIC DNA]</scope>
    <source>
        <strain evidence="13 14">HMF8227</strain>
    </source>
</reference>
<keyword evidence="5 11" id="KW-0808">Transferase</keyword>
<dbReference type="GO" id="GO:0009435">
    <property type="term" value="P:NAD+ biosynthetic process"/>
    <property type="evidence" value="ECO:0007669"/>
    <property type="project" value="UniProtKB-UniRule"/>
</dbReference>
<keyword evidence="7 11" id="KW-0547">Nucleotide-binding</keyword>
<evidence type="ECO:0000313" key="13">
    <source>
        <dbReference type="EMBL" id="AWL11451.1"/>
    </source>
</evidence>
<dbReference type="SUPFAM" id="SSF52374">
    <property type="entry name" value="Nucleotidylyl transferase"/>
    <property type="match status" value="1"/>
</dbReference>
<dbReference type="EC" id="2.7.7.18" evidence="11"/>
<evidence type="ECO:0000256" key="1">
    <source>
        <dbReference type="ARBA" id="ARBA00002324"/>
    </source>
</evidence>
<comment type="catalytic activity">
    <reaction evidence="10 11">
        <text>nicotinate beta-D-ribonucleotide + ATP + H(+) = deamido-NAD(+) + diphosphate</text>
        <dbReference type="Rhea" id="RHEA:22860"/>
        <dbReference type="ChEBI" id="CHEBI:15378"/>
        <dbReference type="ChEBI" id="CHEBI:30616"/>
        <dbReference type="ChEBI" id="CHEBI:33019"/>
        <dbReference type="ChEBI" id="CHEBI:57502"/>
        <dbReference type="ChEBI" id="CHEBI:58437"/>
        <dbReference type="EC" id="2.7.7.18"/>
    </reaction>
</comment>
<dbReference type="InterPro" id="IPR014729">
    <property type="entry name" value="Rossmann-like_a/b/a_fold"/>
</dbReference>
<dbReference type="NCBIfam" id="TIGR00482">
    <property type="entry name" value="nicotinate (nicotinamide) nucleotide adenylyltransferase"/>
    <property type="match status" value="1"/>
</dbReference>
<comment type="pathway">
    <text evidence="2 11">Cofactor biosynthesis; NAD(+) biosynthesis; deamido-NAD(+) from nicotinate D-ribonucleotide: step 1/1.</text>
</comment>
<dbReference type="InterPro" id="IPR004821">
    <property type="entry name" value="Cyt_trans-like"/>
</dbReference>
<feature type="domain" description="Cytidyltransferase-like" evidence="12">
    <location>
        <begin position="7"/>
        <end position="183"/>
    </location>
</feature>
<keyword evidence="6 11" id="KW-0548">Nucleotidyltransferase</keyword>
<protein>
    <recommendedName>
        <fullName evidence="11">Probable nicotinate-nucleotide adenylyltransferase</fullName>
        <ecNumber evidence="11">2.7.7.18</ecNumber>
    </recommendedName>
    <alternativeName>
        <fullName evidence="11">Deamido-NAD(+) diphosphorylase</fullName>
    </alternativeName>
    <alternativeName>
        <fullName evidence="11">Deamido-NAD(+) pyrophosphorylase</fullName>
    </alternativeName>
    <alternativeName>
        <fullName evidence="11">Nicotinate mononucleotide adenylyltransferase</fullName>
        <shortName evidence="11">NaMN adenylyltransferase</shortName>
    </alternativeName>
</protein>
<dbReference type="EMBL" id="CP029347">
    <property type="protein sequence ID" value="AWL11451.1"/>
    <property type="molecule type" value="Genomic_DNA"/>
</dbReference>
<evidence type="ECO:0000256" key="6">
    <source>
        <dbReference type="ARBA" id="ARBA00022695"/>
    </source>
</evidence>
<organism evidence="13 14">
    <name type="scientific">Saliniradius amylolyticus</name>
    <dbReference type="NCBI Taxonomy" id="2183582"/>
    <lineage>
        <taxon>Bacteria</taxon>
        <taxon>Pseudomonadati</taxon>
        <taxon>Pseudomonadota</taxon>
        <taxon>Gammaproteobacteria</taxon>
        <taxon>Alteromonadales</taxon>
        <taxon>Alteromonadaceae</taxon>
        <taxon>Saliniradius</taxon>
    </lineage>
</organism>
<evidence type="ECO:0000256" key="10">
    <source>
        <dbReference type="ARBA" id="ARBA00048721"/>
    </source>
</evidence>
<dbReference type="InterPro" id="IPR005248">
    <property type="entry name" value="NadD/NMNAT"/>
</dbReference>
<evidence type="ECO:0000256" key="8">
    <source>
        <dbReference type="ARBA" id="ARBA00022840"/>
    </source>
</evidence>
<dbReference type="RefSeq" id="WP_109339094.1">
    <property type="nucleotide sequence ID" value="NZ_CP029347.1"/>
</dbReference>
<keyword evidence="9 11" id="KW-0520">NAD</keyword>
<evidence type="ECO:0000256" key="7">
    <source>
        <dbReference type="ARBA" id="ARBA00022741"/>
    </source>
</evidence>
<keyword evidence="4 11" id="KW-0662">Pyridine nucleotide biosynthesis</keyword>
<evidence type="ECO:0000256" key="2">
    <source>
        <dbReference type="ARBA" id="ARBA00005019"/>
    </source>
</evidence>
<dbReference type="CDD" id="cd02165">
    <property type="entry name" value="NMNAT"/>
    <property type="match status" value="1"/>
</dbReference>
<evidence type="ECO:0000256" key="5">
    <source>
        <dbReference type="ARBA" id="ARBA00022679"/>
    </source>
</evidence>
<dbReference type="HAMAP" id="MF_00244">
    <property type="entry name" value="NaMN_adenylyltr"/>
    <property type="match status" value="1"/>
</dbReference>
<dbReference type="Proteomes" id="UP000245728">
    <property type="component" value="Chromosome"/>
</dbReference>
<evidence type="ECO:0000256" key="9">
    <source>
        <dbReference type="ARBA" id="ARBA00023027"/>
    </source>
</evidence>
<comment type="similarity">
    <text evidence="3 11">Belongs to the NadD family.</text>
</comment>